<dbReference type="Proteomes" id="UP000886700">
    <property type="component" value="Unplaced"/>
</dbReference>
<keyword evidence="2" id="KW-1185">Reference proteome</keyword>
<feature type="compositionally biased region" description="Low complexity" evidence="1">
    <location>
        <begin position="158"/>
        <end position="172"/>
    </location>
</feature>
<gene>
    <name evidence="3" type="primary">LOC121139543</name>
</gene>
<feature type="compositionally biased region" description="Low complexity" evidence="1">
    <location>
        <begin position="1"/>
        <end position="13"/>
    </location>
</feature>
<proteinExistence type="predicted"/>
<name>A0ABM2XEF9_MESAU</name>
<feature type="region of interest" description="Disordered" evidence="1">
    <location>
        <begin position="158"/>
        <end position="227"/>
    </location>
</feature>
<organism evidence="2 3">
    <name type="scientific">Mesocricetus auratus</name>
    <name type="common">Golden hamster</name>
    <dbReference type="NCBI Taxonomy" id="10036"/>
    <lineage>
        <taxon>Eukaryota</taxon>
        <taxon>Metazoa</taxon>
        <taxon>Chordata</taxon>
        <taxon>Craniata</taxon>
        <taxon>Vertebrata</taxon>
        <taxon>Euteleostomi</taxon>
        <taxon>Mammalia</taxon>
        <taxon>Eutheria</taxon>
        <taxon>Euarchontoglires</taxon>
        <taxon>Glires</taxon>
        <taxon>Rodentia</taxon>
        <taxon>Myomorpha</taxon>
        <taxon>Muroidea</taxon>
        <taxon>Cricetidae</taxon>
        <taxon>Cricetinae</taxon>
        <taxon>Mesocricetus</taxon>
    </lineage>
</organism>
<dbReference type="RefSeq" id="XP_040599338.1">
    <property type="nucleotide sequence ID" value="XM_040743404.1"/>
</dbReference>
<feature type="compositionally biased region" description="Low complexity" evidence="1">
    <location>
        <begin position="183"/>
        <end position="192"/>
    </location>
</feature>
<dbReference type="GeneID" id="121139543"/>
<evidence type="ECO:0000313" key="3">
    <source>
        <dbReference type="RefSeq" id="XP_040599338.1"/>
    </source>
</evidence>
<feature type="region of interest" description="Disordered" evidence="1">
    <location>
        <begin position="1"/>
        <end position="144"/>
    </location>
</feature>
<evidence type="ECO:0000256" key="1">
    <source>
        <dbReference type="SAM" id="MobiDB-lite"/>
    </source>
</evidence>
<feature type="compositionally biased region" description="Pro residues" evidence="1">
    <location>
        <begin position="133"/>
        <end position="142"/>
    </location>
</feature>
<sequence length="227" mass="24254">MQVFRGPAPFGRPGRSRGRRPACAPPGFERRPGPVKARSSQGGGAERPRLRVPGVPEVRVDRLPPQLSVAACSRRPRGPRSRGGPGIAVPRARTQSGPGRARLTCSTGRRGPSRTIGPRSGARVTGQASRCRPAPPPPPPFPAARRRLVPAVRLLHLPEPGAARASPRRAPTPSRPRLRRLRSALLARSPRSARGDGAQRLGESHRRRAAAPRPLACSPRGHMKAAL</sequence>
<accession>A0ABM2XEF9</accession>
<evidence type="ECO:0000313" key="2">
    <source>
        <dbReference type="Proteomes" id="UP000886700"/>
    </source>
</evidence>
<reference evidence="3" key="1">
    <citation type="submission" date="2025-08" db="UniProtKB">
        <authorList>
            <consortium name="RefSeq"/>
        </authorList>
    </citation>
    <scope>IDENTIFICATION</scope>
    <source>
        <tissue evidence="3">Liver</tissue>
    </source>
</reference>
<protein>
    <submittedName>
        <fullName evidence="3">Translation initiation factor IF-2-like</fullName>
    </submittedName>
</protein>